<reference evidence="3 4" key="1">
    <citation type="submission" date="2019-02" db="EMBL/GenBank/DDBJ databases">
        <title>Deep-cultivation of Planctomycetes and their phenomic and genomic characterization uncovers novel biology.</title>
        <authorList>
            <person name="Wiegand S."/>
            <person name="Jogler M."/>
            <person name="Boedeker C."/>
            <person name="Pinto D."/>
            <person name="Vollmers J."/>
            <person name="Rivas-Marin E."/>
            <person name="Kohn T."/>
            <person name="Peeters S.H."/>
            <person name="Heuer A."/>
            <person name="Rast P."/>
            <person name="Oberbeckmann S."/>
            <person name="Bunk B."/>
            <person name="Jeske O."/>
            <person name="Meyerdierks A."/>
            <person name="Storesund J.E."/>
            <person name="Kallscheuer N."/>
            <person name="Luecker S."/>
            <person name="Lage O.M."/>
            <person name="Pohl T."/>
            <person name="Merkel B.J."/>
            <person name="Hornburger P."/>
            <person name="Mueller R.-W."/>
            <person name="Bruemmer F."/>
            <person name="Labrenz M."/>
            <person name="Spormann A.M."/>
            <person name="Op den Camp H."/>
            <person name="Overmann J."/>
            <person name="Amann R."/>
            <person name="Jetten M.S.M."/>
            <person name="Mascher T."/>
            <person name="Medema M.H."/>
            <person name="Devos D.P."/>
            <person name="Kaster A.-K."/>
            <person name="Ovreas L."/>
            <person name="Rohde M."/>
            <person name="Galperin M.Y."/>
            <person name="Jogler C."/>
        </authorList>
    </citation>
    <scope>NUCLEOTIDE SEQUENCE [LARGE SCALE GENOMIC DNA]</scope>
    <source>
        <strain evidence="3 4">KS4</strain>
    </source>
</reference>
<evidence type="ECO:0000313" key="3">
    <source>
        <dbReference type="EMBL" id="QDU34133.1"/>
    </source>
</evidence>
<dbReference type="OrthoDB" id="344729at2"/>
<dbReference type="AlphaFoldDB" id="A0A517YV61"/>
<sequence precursor="true">MRKLKIVMIAYLLLAVTSLVFAAKDEAVNTVGVEGYDLISYHDVNGPIVGNGNHVAVYDGTTYLFANDENKALFEKDPEKYIPAYGGFCAYGMANGYRFAADPMVWKMVDGKLYLNFSQKVQENWEDTLSENIEKANIAWDQIKDDGPDASVFGVQGYDLVSYLSGEPKRGSTAYLAKYKGVTYLFENRQNKSTFEKDPEKYLPAYGGYCAYGVSVGQKFVGDPMVWKIVDDKLYLNLDKKIQGVWSEDIPNNIKKADVEWKNLKNN</sequence>
<keyword evidence="4" id="KW-1185">Reference proteome</keyword>
<dbReference type="Pfam" id="PF04945">
    <property type="entry name" value="YHS"/>
    <property type="match status" value="1"/>
</dbReference>
<dbReference type="InterPro" id="IPR007029">
    <property type="entry name" value="YHS_dom"/>
</dbReference>
<dbReference type="EMBL" id="CP036425">
    <property type="protein sequence ID" value="QDU34133.1"/>
    <property type="molecule type" value="Genomic_DNA"/>
</dbReference>
<evidence type="ECO:0000256" key="1">
    <source>
        <dbReference type="SAM" id="SignalP"/>
    </source>
</evidence>
<proteinExistence type="predicted"/>
<feature type="chain" id="PRO_5021834247" evidence="1">
    <location>
        <begin position="23"/>
        <end position="267"/>
    </location>
</feature>
<evidence type="ECO:0000313" key="4">
    <source>
        <dbReference type="Proteomes" id="UP000317369"/>
    </source>
</evidence>
<name>A0A517YV61_9BACT</name>
<evidence type="ECO:0000259" key="2">
    <source>
        <dbReference type="Pfam" id="PF04945"/>
    </source>
</evidence>
<feature type="signal peptide" evidence="1">
    <location>
        <begin position="1"/>
        <end position="22"/>
    </location>
</feature>
<keyword evidence="1" id="KW-0732">Signal</keyword>
<gene>
    <name evidence="3" type="ORF">KS4_21950</name>
</gene>
<dbReference type="KEGG" id="pcor:KS4_21950"/>
<dbReference type="Proteomes" id="UP000317369">
    <property type="component" value="Chromosome"/>
</dbReference>
<organism evidence="3 4">
    <name type="scientific">Poriferisphaera corsica</name>
    <dbReference type="NCBI Taxonomy" id="2528020"/>
    <lineage>
        <taxon>Bacteria</taxon>
        <taxon>Pseudomonadati</taxon>
        <taxon>Planctomycetota</taxon>
        <taxon>Phycisphaerae</taxon>
        <taxon>Phycisphaerales</taxon>
        <taxon>Phycisphaeraceae</taxon>
        <taxon>Poriferisphaera</taxon>
    </lineage>
</organism>
<accession>A0A517YV61</accession>
<feature type="domain" description="YHS" evidence="2">
    <location>
        <begin position="56"/>
        <end position="84"/>
    </location>
</feature>
<dbReference type="RefSeq" id="WP_145077729.1">
    <property type="nucleotide sequence ID" value="NZ_CP036425.1"/>
</dbReference>
<dbReference type="NCBIfam" id="NF041384">
    <property type="entry name" value="YHS_seleno_dom"/>
    <property type="match status" value="2"/>
</dbReference>
<protein>
    <submittedName>
        <fullName evidence="3">YHS domain protein</fullName>
    </submittedName>
</protein>